<evidence type="ECO:0000256" key="1">
    <source>
        <dbReference type="SAM" id="SignalP"/>
    </source>
</evidence>
<dbReference type="Proteomes" id="UP000586305">
    <property type="component" value="Unassembled WGS sequence"/>
</dbReference>
<keyword evidence="3" id="KW-1185">Reference proteome</keyword>
<keyword evidence="1" id="KW-0732">Signal</keyword>
<gene>
    <name evidence="2" type="ORF">HG263_04790</name>
</gene>
<evidence type="ECO:0000313" key="2">
    <source>
        <dbReference type="EMBL" id="NOU49851.1"/>
    </source>
</evidence>
<protein>
    <submittedName>
        <fullName evidence="2">Uncharacterized protein</fullName>
    </submittedName>
</protein>
<accession>A0A849VDS5</accession>
<name>A0A849VDS5_9GAMM</name>
<dbReference type="RefSeq" id="WP_171624941.1">
    <property type="nucleotide sequence ID" value="NZ_JABBPG010000002.1"/>
</dbReference>
<evidence type="ECO:0000313" key="3">
    <source>
        <dbReference type="Proteomes" id="UP000586305"/>
    </source>
</evidence>
<comment type="caution">
    <text evidence="2">The sequence shown here is derived from an EMBL/GenBank/DDBJ whole genome shotgun (WGS) entry which is preliminary data.</text>
</comment>
<dbReference type="EMBL" id="JABBPG010000002">
    <property type="protein sequence ID" value="NOU49851.1"/>
    <property type="molecule type" value="Genomic_DNA"/>
</dbReference>
<organism evidence="2 3">
    <name type="scientific">Pseudoalteromonas caenipelagi</name>
    <dbReference type="NCBI Taxonomy" id="2726988"/>
    <lineage>
        <taxon>Bacteria</taxon>
        <taxon>Pseudomonadati</taxon>
        <taxon>Pseudomonadota</taxon>
        <taxon>Gammaproteobacteria</taxon>
        <taxon>Alteromonadales</taxon>
        <taxon>Pseudoalteromonadaceae</taxon>
        <taxon>Pseudoalteromonas</taxon>
    </lineage>
</organism>
<sequence length="88" mass="9814">MKKLLLGASVFCAFSSAASQLPPLESVTQDVDFIEFKKKLKQEVVNTHENYQLYVQSLKDEGQIVPLAPAPKLTYLEIRGVLSAKHPQ</sequence>
<proteinExistence type="predicted"/>
<feature type="signal peptide" evidence="1">
    <location>
        <begin position="1"/>
        <end position="18"/>
    </location>
</feature>
<reference evidence="2 3" key="1">
    <citation type="submission" date="2020-04" db="EMBL/GenBank/DDBJ databases">
        <title>Pseudoalteromonas caenipelagi sp. nov., isolated from a tidal flat.</title>
        <authorList>
            <person name="Park S."/>
            <person name="Yoon J.-H."/>
        </authorList>
    </citation>
    <scope>NUCLEOTIDE SEQUENCE [LARGE SCALE GENOMIC DNA]</scope>
    <source>
        <strain evidence="2 3">JBTF-M23</strain>
    </source>
</reference>
<feature type="chain" id="PRO_5032955167" evidence="1">
    <location>
        <begin position="19"/>
        <end position="88"/>
    </location>
</feature>
<dbReference type="AlphaFoldDB" id="A0A849VDS5"/>